<keyword evidence="1" id="KW-0560">Oxidoreductase</keyword>
<comment type="caution">
    <text evidence="4">The sequence shown here is derived from an EMBL/GenBank/DDBJ whole genome shotgun (WGS) entry which is preliminary data.</text>
</comment>
<evidence type="ECO:0000256" key="1">
    <source>
        <dbReference type="ARBA" id="ARBA00023002"/>
    </source>
</evidence>
<dbReference type="InterPro" id="IPR050766">
    <property type="entry name" value="Bact_Lucif_Oxidored"/>
</dbReference>
<evidence type="ECO:0000256" key="2">
    <source>
        <dbReference type="ARBA" id="ARBA00023033"/>
    </source>
</evidence>
<protein>
    <submittedName>
        <fullName evidence="4">LuxA</fullName>
    </submittedName>
</protein>
<dbReference type="GO" id="GO:0004497">
    <property type="term" value="F:monooxygenase activity"/>
    <property type="evidence" value="ECO:0007669"/>
    <property type="project" value="UniProtKB-KW"/>
</dbReference>
<dbReference type="PANTHER" id="PTHR30137:SF8">
    <property type="entry name" value="BLR5498 PROTEIN"/>
    <property type="match status" value="1"/>
</dbReference>
<accession>A0A2S6N9R0</accession>
<dbReference type="GO" id="GO:0016705">
    <property type="term" value="F:oxidoreductase activity, acting on paired donors, with incorporation or reduction of molecular oxygen"/>
    <property type="evidence" value="ECO:0007669"/>
    <property type="project" value="InterPro"/>
</dbReference>
<sequence>MKFGIFYELQCPRPWQADTEHALYQNALAQVELADRLGYHYAWEVEHHFLEEYSHSPQPEVFLAAASQRTKQIRLGHGIIQLTTNHPARVAEKVACLDLVSNGRVEFGMGEGASITELAPFDRGMEDKQAVWEDAVRCIMPMFRDGGWEYDGPYFKFPLRNVLPKPLQKPHPPLWVACSQLETIELAGRCGIGALGFQFLSAEMAHAWVHAYYNAFVRRQQRLADYQPNCNIAMVSYFMCAETDEEARRRADGVTFFQFSLAYYSSARNRERAAPGTVSLWDEYRKWKAANPELAQRALTGGLIGSPETIRRKLRRFQESRVDQIILLNQAGRNTHTHICESLELFAREVMPEFVATETEHQEWKRKVLTREIELEDIDTTPFKSRDGVGKGVAIGNLAPTAG</sequence>
<dbReference type="Gene3D" id="3.20.20.30">
    <property type="entry name" value="Luciferase-like domain"/>
    <property type="match status" value="1"/>
</dbReference>
<evidence type="ECO:0000259" key="3">
    <source>
        <dbReference type="Pfam" id="PF00296"/>
    </source>
</evidence>
<evidence type="ECO:0000313" key="5">
    <source>
        <dbReference type="Proteomes" id="UP000239724"/>
    </source>
</evidence>
<dbReference type="RefSeq" id="WP_104520105.1">
    <property type="nucleotide sequence ID" value="NZ_NHRY01000191.1"/>
</dbReference>
<dbReference type="InterPro" id="IPR036661">
    <property type="entry name" value="Luciferase-like_sf"/>
</dbReference>
<dbReference type="InterPro" id="IPR011251">
    <property type="entry name" value="Luciferase-like_dom"/>
</dbReference>
<keyword evidence="5" id="KW-1185">Reference proteome</keyword>
<proteinExistence type="predicted"/>
<evidence type="ECO:0000313" key="4">
    <source>
        <dbReference type="EMBL" id="PPQ31353.1"/>
    </source>
</evidence>
<gene>
    <name evidence="4" type="ORF">CCS01_17450</name>
</gene>
<dbReference type="Proteomes" id="UP000239724">
    <property type="component" value="Unassembled WGS sequence"/>
</dbReference>
<dbReference type="Pfam" id="PF00296">
    <property type="entry name" value="Bac_luciferase"/>
    <property type="match status" value="1"/>
</dbReference>
<keyword evidence="2" id="KW-0503">Monooxygenase</keyword>
<organism evidence="4 5">
    <name type="scientific">Rhodopila globiformis</name>
    <name type="common">Rhodopseudomonas globiformis</name>
    <dbReference type="NCBI Taxonomy" id="1071"/>
    <lineage>
        <taxon>Bacteria</taxon>
        <taxon>Pseudomonadati</taxon>
        <taxon>Pseudomonadota</taxon>
        <taxon>Alphaproteobacteria</taxon>
        <taxon>Acetobacterales</taxon>
        <taxon>Acetobacteraceae</taxon>
        <taxon>Rhodopila</taxon>
    </lineage>
</organism>
<dbReference type="GO" id="GO:0005829">
    <property type="term" value="C:cytosol"/>
    <property type="evidence" value="ECO:0007669"/>
    <property type="project" value="TreeGrafter"/>
</dbReference>
<name>A0A2S6N9R0_RHOGL</name>
<feature type="domain" description="Luciferase-like" evidence="3">
    <location>
        <begin position="1"/>
        <end position="324"/>
    </location>
</feature>
<dbReference type="EMBL" id="NHRY01000191">
    <property type="protein sequence ID" value="PPQ31353.1"/>
    <property type="molecule type" value="Genomic_DNA"/>
</dbReference>
<dbReference type="AlphaFoldDB" id="A0A2S6N9R0"/>
<dbReference type="SUPFAM" id="SSF51679">
    <property type="entry name" value="Bacterial luciferase-like"/>
    <property type="match status" value="1"/>
</dbReference>
<reference evidence="4 5" key="1">
    <citation type="journal article" date="2018" name="Arch. Microbiol.">
        <title>New insights into the metabolic potential of the phototrophic purple bacterium Rhodopila globiformis DSM 161(T) from its draft genome sequence and evidence for a vanadium-dependent nitrogenase.</title>
        <authorList>
            <person name="Imhoff J.F."/>
            <person name="Rahn T."/>
            <person name="Kunzel S."/>
            <person name="Neulinger S.C."/>
        </authorList>
    </citation>
    <scope>NUCLEOTIDE SEQUENCE [LARGE SCALE GENOMIC DNA]</scope>
    <source>
        <strain evidence="4 5">DSM 161</strain>
    </source>
</reference>
<dbReference type="PANTHER" id="PTHR30137">
    <property type="entry name" value="LUCIFERASE-LIKE MONOOXYGENASE"/>
    <property type="match status" value="1"/>
</dbReference>
<dbReference type="OrthoDB" id="9804736at2"/>